<name>A0A3C1KQZ9_9GAMM</name>
<dbReference type="PANTHER" id="PTHR42760:SF132">
    <property type="entry name" value="SHORT-CHAIN DEHYDROGENASE_REDUCTASE FAMILY PROTEIN"/>
    <property type="match status" value="1"/>
</dbReference>
<dbReference type="SUPFAM" id="SSF51735">
    <property type="entry name" value="NAD(P)-binding Rossmann-fold domains"/>
    <property type="match status" value="1"/>
</dbReference>
<evidence type="ECO:0008006" key="4">
    <source>
        <dbReference type="Google" id="ProtNLM"/>
    </source>
</evidence>
<organism evidence="2 3">
    <name type="scientific">Haliea salexigens</name>
    <dbReference type="NCBI Taxonomy" id="287487"/>
    <lineage>
        <taxon>Bacteria</taxon>
        <taxon>Pseudomonadati</taxon>
        <taxon>Pseudomonadota</taxon>
        <taxon>Gammaproteobacteria</taxon>
        <taxon>Cellvibrionales</taxon>
        <taxon>Halieaceae</taxon>
        <taxon>Haliea</taxon>
    </lineage>
</organism>
<dbReference type="PROSITE" id="PS00061">
    <property type="entry name" value="ADH_SHORT"/>
    <property type="match status" value="1"/>
</dbReference>
<dbReference type="InterPro" id="IPR020904">
    <property type="entry name" value="Sc_DH/Rdtase_CS"/>
</dbReference>
<dbReference type="AlphaFoldDB" id="A0A3C1KQZ9"/>
<evidence type="ECO:0000313" key="3">
    <source>
        <dbReference type="Proteomes" id="UP000259273"/>
    </source>
</evidence>
<sequence length="250" mass="26234">MQNSVTYNYAGARVLVTGGTSGIGYGIAQAFAEAGATVMITGTRSGPQDYKDIDLAAFEYRQLRLQDTDAILALAASLDGLDILVNNAGASMPAGDEWTHEGFEESVRVNLLSAFHMARACLDHLSNSTLSGGASVIGIASLTSFFANEMVPGYGAAKAGIAQMAKSMGLTWARHGIRANAIAAGLTDTRMTGFMKDIPEMNQPIIDRTPLQRWGQPADIAGAALYLCSEQASFVTGQTLIVDGGYTLGV</sequence>
<dbReference type="PRINTS" id="PR00081">
    <property type="entry name" value="GDHRDH"/>
</dbReference>
<dbReference type="InterPro" id="IPR036291">
    <property type="entry name" value="NAD(P)-bd_dom_sf"/>
</dbReference>
<dbReference type="EMBL" id="DMND01000211">
    <property type="protein sequence ID" value="HAN29139.1"/>
    <property type="molecule type" value="Genomic_DNA"/>
</dbReference>
<dbReference type="Proteomes" id="UP000259273">
    <property type="component" value="Unassembled WGS sequence"/>
</dbReference>
<accession>A0A3C1KQZ9</accession>
<evidence type="ECO:0000313" key="2">
    <source>
        <dbReference type="EMBL" id="HAN29139.1"/>
    </source>
</evidence>
<reference evidence="2 3" key="1">
    <citation type="journal article" date="2018" name="Nat. Biotechnol.">
        <title>A standardized bacterial taxonomy based on genome phylogeny substantially revises the tree of life.</title>
        <authorList>
            <person name="Parks D.H."/>
            <person name="Chuvochina M."/>
            <person name="Waite D.W."/>
            <person name="Rinke C."/>
            <person name="Skarshewski A."/>
            <person name="Chaumeil P.A."/>
            <person name="Hugenholtz P."/>
        </authorList>
    </citation>
    <scope>NUCLEOTIDE SEQUENCE [LARGE SCALE GENOMIC DNA]</scope>
    <source>
        <strain evidence="2">UBA9158</strain>
    </source>
</reference>
<proteinExistence type="inferred from homology"/>
<dbReference type="PANTHER" id="PTHR42760">
    <property type="entry name" value="SHORT-CHAIN DEHYDROGENASES/REDUCTASES FAMILY MEMBER"/>
    <property type="match status" value="1"/>
</dbReference>
<dbReference type="FunFam" id="3.40.50.720:FF:000084">
    <property type="entry name" value="Short-chain dehydrogenase reductase"/>
    <property type="match status" value="1"/>
</dbReference>
<dbReference type="Pfam" id="PF13561">
    <property type="entry name" value="adh_short_C2"/>
    <property type="match status" value="1"/>
</dbReference>
<dbReference type="PRINTS" id="PR00080">
    <property type="entry name" value="SDRFAMILY"/>
</dbReference>
<dbReference type="GO" id="GO:0016616">
    <property type="term" value="F:oxidoreductase activity, acting on the CH-OH group of donors, NAD or NADP as acceptor"/>
    <property type="evidence" value="ECO:0007669"/>
    <property type="project" value="TreeGrafter"/>
</dbReference>
<evidence type="ECO:0000256" key="1">
    <source>
        <dbReference type="ARBA" id="ARBA00006484"/>
    </source>
</evidence>
<gene>
    <name evidence="2" type="ORF">DCP75_15755</name>
</gene>
<dbReference type="STRING" id="1121937.GCA_000423125_02573"/>
<comment type="caution">
    <text evidence="2">The sequence shown here is derived from an EMBL/GenBank/DDBJ whole genome shotgun (WGS) entry which is preliminary data.</text>
</comment>
<dbReference type="InterPro" id="IPR002347">
    <property type="entry name" value="SDR_fam"/>
</dbReference>
<comment type="similarity">
    <text evidence="1">Belongs to the short-chain dehydrogenases/reductases (SDR) family.</text>
</comment>
<protein>
    <recommendedName>
        <fullName evidence="4">Short-chain dehydrogenase</fullName>
    </recommendedName>
</protein>
<dbReference type="Gene3D" id="3.40.50.720">
    <property type="entry name" value="NAD(P)-binding Rossmann-like Domain"/>
    <property type="match status" value="1"/>
</dbReference>